<dbReference type="GO" id="GO:0055085">
    <property type="term" value="P:transmembrane transport"/>
    <property type="evidence" value="ECO:0007669"/>
    <property type="project" value="TreeGrafter"/>
</dbReference>
<feature type="transmembrane region" description="Helical" evidence="6">
    <location>
        <begin position="242"/>
        <end position="269"/>
    </location>
</feature>
<evidence type="ECO:0000256" key="5">
    <source>
        <dbReference type="ARBA" id="ARBA00023136"/>
    </source>
</evidence>
<keyword evidence="4 6" id="KW-1133">Transmembrane helix</keyword>
<sequence length="347" mass="39558">MFDKQFLIKLRNFAIFIVIYTLIFFLFFSTLSYTLPFVIGIIVSLISLPLVKFLKRKLKFKDSIASLISVLLAYIIFILLLIGIFTKITYEIKQLVSSIPNVNTFIPYIQEYFDKLRLYYDAIDPAIVQKINEQVTKFAYSSLDIPLSILNKLLSIVLKLPVIFLILFVSLLSSYFFSKDMLNFRSSILNIFTPDGKKKFSLIVDELNKSLTGYIKAYSFIVTLTFIETYIGFSILNIKYALILSIVSAIFDVLPILGIGAVYSLVALYYIITKKYIIAFGILILYLIVTIVRQILEPKLVSASLGLHPVAVLAAIFIGIKAYGFVGMIYLIFLMVLYNILKKTKIL</sequence>
<comment type="subcellular location">
    <subcellularLocation>
        <location evidence="1">Membrane</location>
        <topology evidence="1">Multi-pass membrane protein</topology>
    </subcellularLocation>
</comment>
<name>A0A1M4ZTV7_9CLOT</name>
<dbReference type="Proteomes" id="UP000184423">
    <property type="component" value="Unassembled WGS sequence"/>
</dbReference>
<proteinExistence type="inferred from homology"/>
<feature type="transmembrane region" description="Helical" evidence="6">
    <location>
        <begin position="66"/>
        <end position="85"/>
    </location>
</feature>
<accession>A0A1M4ZTV7</accession>
<keyword evidence="8" id="KW-1185">Reference proteome</keyword>
<dbReference type="NCBIfam" id="TIGR02872">
    <property type="entry name" value="spore_ytvI"/>
    <property type="match status" value="1"/>
</dbReference>
<keyword evidence="5 6" id="KW-0472">Membrane</keyword>
<feature type="transmembrane region" description="Helical" evidence="6">
    <location>
        <begin position="12"/>
        <end position="31"/>
    </location>
</feature>
<organism evidence="7 8">
    <name type="scientific">Caloramator proteoclasticus DSM 10124</name>
    <dbReference type="NCBI Taxonomy" id="1121262"/>
    <lineage>
        <taxon>Bacteria</taxon>
        <taxon>Bacillati</taxon>
        <taxon>Bacillota</taxon>
        <taxon>Clostridia</taxon>
        <taxon>Eubacteriales</taxon>
        <taxon>Clostridiaceae</taxon>
        <taxon>Caloramator</taxon>
    </lineage>
</organism>
<feature type="transmembrane region" description="Helical" evidence="6">
    <location>
        <begin position="217"/>
        <end position="236"/>
    </location>
</feature>
<dbReference type="InterPro" id="IPR002549">
    <property type="entry name" value="AI-2E-like"/>
</dbReference>
<evidence type="ECO:0000256" key="1">
    <source>
        <dbReference type="ARBA" id="ARBA00004141"/>
    </source>
</evidence>
<feature type="transmembrane region" description="Helical" evidence="6">
    <location>
        <begin position="156"/>
        <end position="177"/>
    </location>
</feature>
<evidence type="ECO:0000313" key="7">
    <source>
        <dbReference type="EMBL" id="SHF21424.1"/>
    </source>
</evidence>
<feature type="transmembrane region" description="Helical" evidence="6">
    <location>
        <begin position="308"/>
        <end position="341"/>
    </location>
</feature>
<evidence type="ECO:0000256" key="3">
    <source>
        <dbReference type="ARBA" id="ARBA00022692"/>
    </source>
</evidence>
<reference evidence="8" key="1">
    <citation type="submission" date="2016-11" db="EMBL/GenBank/DDBJ databases">
        <authorList>
            <person name="Varghese N."/>
            <person name="Submissions S."/>
        </authorList>
    </citation>
    <scope>NUCLEOTIDE SEQUENCE [LARGE SCALE GENOMIC DNA]</scope>
    <source>
        <strain evidence="8">DSM 10124</strain>
    </source>
</reference>
<dbReference type="InterPro" id="IPR014227">
    <property type="entry name" value="YtvI-like"/>
</dbReference>
<protein>
    <submittedName>
        <fullName evidence="7">Sporulation integral membrane protein YtvI</fullName>
    </submittedName>
</protein>
<dbReference type="Pfam" id="PF01594">
    <property type="entry name" value="AI-2E_transport"/>
    <property type="match status" value="1"/>
</dbReference>
<dbReference type="EMBL" id="FQVG01000043">
    <property type="protein sequence ID" value="SHF21424.1"/>
    <property type="molecule type" value="Genomic_DNA"/>
</dbReference>
<feature type="transmembrane region" description="Helical" evidence="6">
    <location>
        <begin position="37"/>
        <end position="54"/>
    </location>
</feature>
<dbReference type="RefSeq" id="WP_073249440.1">
    <property type="nucleotide sequence ID" value="NZ_FQVG01000043.1"/>
</dbReference>
<dbReference type="PANTHER" id="PTHR21716:SF68">
    <property type="entry name" value="TRANSPORT PROTEIN YTVI-RELATED"/>
    <property type="match status" value="1"/>
</dbReference>
<evidence type="ECO:0000313" key="8">
    <source>
        <dbReference type="Proteomes" id="UP000184423"/>
    </source>
</evidence>
<evidence type="ECO:0000256" key="2">
    <source>
        <dbReference type="ARBA" id="ARBA00009773"/>
    </source>
</evidence>
<evidence type="ECO:0000256" key="6">
    <source>
        <dbReference type="SAM" id="Phobius"/>
    </source>
</evidence>
<dbReference type="GO" id="GO:0016020">
    <property type="term" value="C:membrane"/>
    <property type="evidence" value="ECO:0007669"/>
    <property type="project" value="UniProtKB-SubCell"/>
</dbReference>
<evidence type="ECO:0000256" key="4">
    <source>
        <dbReference type="ARBA" id="ARBA00022989"/>
    </source>
</evidence>
<keyword evidence="3 6" id="KW-0812">Transmembrane</keyword>
<dbReference type="PANTHER" id="PTHR21716">
    <property type="entry name" value="TRANSMEMBRANE PROTEIN"/>
    <property type="match status" value="1"/>
</dbReference>
<dbReference type="AlphaFoldDB" id="A0A1M4ZTV7"/>
<comment type="similarity">
    <text evidence="2">Belongs to the autoinducer-2 exporter (AI-2E) (TC 2.A.86) family.</text>
</comment>
<gene>
    <name evidence="7" type="ORF">SAMN02746091_02009</name>
</gene>
<feature type="transmembrane region" description="Helical" evidence="6">
    <location>
        <begin position="276"/>
        <end position="296"/>
    </location>
</feature>